<accession>A0ABR7J1F0</accession>
<sequence length="111" mass="11746">MLKNIFLTSIEDVDLIFYSSFSPNLPIEKGELAIIQSSETSKISRNEFINCALGAIGADALNSLAFSGASSWSIGAMTTAFTGVAKRFLGPIGVGIAVISFGLCMNEAYQN</sequence>
<proteinExistence type="predicted"/>
<keyword evidence="2" id="KW-1185">Reference proteome</keyword>
<protein>
    <submittedName>
        <fullName evidence="1">Uncharacterized protein</fullName>
    </submittedName>
</protein>
<evidence type="ECO:0000313" key="1">
    <source>
        <dbReference type="EMBL" id="MBC5835896.1"/>
    </source>
</evidence>
<name>A0ABR7J1F0_9FLAO</name>
<comment type="caution">
    <text evidence="1">The sequence shown here is derived from an EMBL/GenBank/DDBJ whole genome shotgun (WGS) entry which is preliminary data.</text>
</comment>
<evidence type="ECO:0000313" key="2">
    <source>
        <dbReference type="Proteomes" id="UP000605990"/>
    </source>
</evidence>
<dbReference type="RefSeq" id="WP_166130710.1">
    <property type="nucleotide sequence ID" value="NZ_JAANOQ010000008.1"/>
</dbReference>
<dbReference type="EMBL" id="JACRUN010000009">
    <property type="protein sequence ID" value="MBC5835896.1"/>
    <property type="molecule type" value="Genomic_DNA"/>
</dbReference>
<dbReference type="Proteomes" id="UP000605990">
    <property type="component" value="Unassembled WGS sequence"/>
</dbReference>
<reference evidence="1 2" key="1">
    <citation type="submission" date="2020-08" db="EMBL/GenBank/DDBJ databases">
        <title>Description of novel Flavobacterium F-408 isolate.</title>
        <authorList>
            <person name="Saticioglu I.B."/>
            <person name="Duman M."/>
            <person name="Altun S."/>
        </authorList>
    </citation>
    <scope>NUCLEOTIDE SEQUENCE [LARGE SCALE GENOMIC DNA]</scope>
    <source>
        <strain evidence="1 2">F-408</strain>
    </source>
</reference>
<organism evidence="1 2">
    <name type="scientific">Flavobacterium bernardetii</name>
    <dbReference type="NCBI Taxonomy" id="2813823"/>
    <lineage>
        <taxon>Bacteria</taxon>
        <taxon>Pseudomonadati</taxon>
        <taxon>Bacteroidota</taxon>
        <taxon>Flavobacteriia</taxon>
        <taxon>Flavobacteriales</taxon>
        <taxon>Flavobacteriaceae</taxon>
        <taxon>Flavobacterium</taxon>
    </lineage>
</organism>
<gene>
    <name evidence="1" type="ORF">H8R27_13455</name>
</gene>